<evidence type="ECO:0000313" key="2">
    <source>
        <dbReference type="Proteomes" id="UP000257109"/>
    </source>
</evidence>
<dbReference type="OrthoDB" id="115435at2759"/>
<dbReference type="EMBL" id="QJKJ01003955">
    <property type="protein sequence ID" value="RDX96161.1"/>
    <property type="molecule type" value="Genomic_DNA"/>
</dbReference>
<accession>A0A371H063</accession>
<dbReference type="InterPro" id="IPR036397">
    <property type="entry name" value="RNaseH_sf"/>
</dbReference>
<sequence>MTNPSKKDWSRHLEDALWAHRTAYRTSLGMFPCRIVFGKACHLLCNLAYDQAREQREFQLQELDELHLEAYENSQIYKQKVNRFHDQQVLRKEFQLIVGKLHSRWDRPFVITNVFPYGVVELKDEHTNSTFQVNGHRIKLFHEGPAPTTSNVETISLMELAPPEDTL</sequence>
<dbReference type="GO" id="GO:0003676">
    <property type="term" value="F:nucleic acid binding"/>
    <property type="evidence" value="ECO:0007669"/>
    <property type="project" value="InterPro"/>
</dbReference>
<comment type="caution">
    <text evidence="1">The sequence shown here is derived from an EMBL/GenBank/DDBJ whole genome shotgun (WGS) entry which is preliminary data.</text>
</comment>
<name>A0A371H063_MUCPR</name>
<proteinExistence type="predicted"/>
<evidence type="ECO:0000313" key="1">
    <source>
        <dbReference type="EMBL" id="RDX96161.1"/>
    </source>
</evidence>
<dbReference type="PANTHER" id="PTHR47266">
    <property type="entry name" value="ENDONUCLEASE-RELATED"/>
    <property type="match status" value="1"/>
</dbReference>
<dbReference type="AlphaFoldDB" id="A0A371H063"/>
<organism evidence="1 2">
    <name type="scientific">Mucuna pruriens</name>
    <name type="common">Velvet bean</name>
    <name type="synonym">Dolichos pruriens</name>
    <dbReference type="NCBI Taxonomy" id="157652"/>
    <lineage>
        <taxon>Eukaryota</taxon>
        <taxon>Viridiplantae</taxon>
        <taxon>Streptophyta</taxon>
        <taxon>Embryophyta</taxon>
        <taxon>Tracheophyta</taxon>
        <taxon>Spermatophyta</taxon>
        <taxon>Magnoliopsida</taxon>
        <taxon>eudicotyledons</taxon>
        <taxon>Gunneridae</taxon>
        <taxon>Pentapetalae</taxon>
        <taxon>rosids</taxon>
        <taxon>fabids</taxon>
        <taxon>Fabales</taxon>
        <taxon>Fabaceae</taxon>
        <taxon>Papilionoideae</taxon>
        <taxon>50 kb inversion clade</taxon>
        <taxon>NPAAA clade</taxon>
        <taxon>indigoferoid/millettioid clade</taxon>
        <taxon>Phaseoleae</taxon>
        <taxon>Mucuna</taxon>
    </lineage>
</organism>
<protein>
    <submittedName>
        <fullName evidence="1">Uncharacterized protein</fullName>
    </submittedName>
</protein>
<dbReference type="InterPro" id="IPR052160">
    <property type="entry name" value="Gypsy_RT_Integrase-like"/>
</dbReference>
<keyword evidence="2" id="KW-1185">Reference proteome</keyword>
<reference evidence="1" key="1">
    <citation type="submission" date="2018-05" db="EMBL/GenBank/DDBJ databases">
        <title>Draft genome of Mucuna pruriens seed.</title>
        <authorList>
            <person name="Nnadi N.E."/>
            <person name="Vos R."/>
            <person name="Hasami M.H."/>
            <person name="Devisetty U.K."/>
            <person name="Aguiy J.C."/>
        </authorList>
    </citation>
    <scope>NUCLEOTIDE SEQUENCE [LARGE SCALE GENOMIC DNA]</scope>
    <source>
        <strain evidence="1">JCA_2017</strain>
    </source>
</reference>
<gene>
    <name evidence="1" type="ORF">CR513_21219</name>
</gene>
<feature type="non-terminal residue" evidence="1">
    <location>
        <position position="1"/>
    </location>
</feature>
<dbReference type="Gene3D" id="3.30.420.10">
    <property type="entry name" value="Ribonuclease H-like superfamily/Ribonuclease H"/>
    <property type="match status" value="1"/>
</dbReference>
<dbReference type="Proteomes" id="UP000257109">
    <property type="component" value="Unassembled WGS sequence"/>
</dbReference>